<protein>
    <submittedName>
        <fullName evidence="7">MFS transporter</fullName>
    </submittedName>
</protein>
<evidence type="ECO:0000313" key="7">
    <source>
        <dbReference type="EMBL" id="MDY0749039.1"/>
    </source>
</evidence>
<feature type="transmembrane region" description="Helical" evidence="6">
    <location>
        <begin position="198"/>
        <end position="216"/>
    </location>
</feature>
<evidence type="ECO:0000256" key="1">
    <source>
        <dbReference type="ARBA" id="ARBA00004141"/>
    </source>
</evidence>
<dbReference type="Proteomes" id="UP001285263">
    <property type="component" value="Unassembled WGS sequence"/>
</dbReference>
<sequence length="527" mass="56301">MAPSPRLRHALRYALIAALPFSDFLQSGVVAFNGAPIMGDISAGPEEYSLVATLYALVAIAVIASHRWLLERMGWRILIHCSAALFAAGAVGCARSESLVTFALSRMMMAGGCANFLTAGRLLVNQSPPSPQRFTGIRLLASGIAWGGVAGPLLASMSLVAGDWRNAFYAMLLPAGLLSLLGELALPRERLEQLTDFDPRWTLLLLGGSLLLLLASQRSGFDFFADPWPLLLYVAAGVAVLAGIALTGARRSRPLLRLRQMTQPRLLFGLAIFGLCYTVLGADNAMLPLLMLRGMNLPQQVVGVYMAIGALGGVLGWIALARLLPRHPGPSRYYLLSLGLLLACALQLGTLSETAHPTRSVLPALLCHGAFVITVLSITAMQAFQTFQQDETNFSNANQVKNILSQLGVAAGVAIATLGLQWRSTLHYVRLGESLPASSQQLTDVLDPLSRFLGSTHDPTTAAHLALAEVGTMMAQEATLLGALDYFVALGWFAGGCICVVLAERLIRGLRQVASDRRPRVALTPKS</sequence>
<dbReference type="EMBL" id="JAXCLA010000013">
    <property type="protein sequence ID" value="MDY0749039.1"/>
    <property type="molecule type" value="Genomic_DNA"/>
</dbReference>
<dbReference type="Gene3D" id="1.20.1720.10">
    <property type="entry name" value="Multidrug resistance protein D"/>
    <property type="match status" value="1"/>
</dbReference>
<keyword evidence="4 6" id="KW-1133">Transmembrane helix</keyword>
<feature type="transmembrane region" description="Helical" evidence="6">
    <location>
        <begin position="77"/>
        <end position="97"/>
    </location>
</feature>
<keyword evidence="2" id="KW-0813">Transport</keyword>
<name>A0ABU5DU04_9BURK</name>
<evidence type="ECO:0000256" key="6">
    <source>
        <dbReference type="SAM" id="Phobius"/>
    </source>
</evidence>
<feature type="transmembrane region" description="Helical" evidence="6">
    <location>
        <begin position="361"/>
        <end position="381"/>
    </location>
</feature>
<keyword evidence="5 6" id="KW-0472">Membrane</keyword>
<dbReference type="RefSeq" id="WP_320427006.1">
    <property type="nucleotide sequence ID" value="NZ_JAXCLA010000013.1"/>
</dbReference>
<dbReference type="PANTHER" id="PTHR42718">
    <property type="entry name" value="MAJOR FACILITATOR SUPERFAMILY MULTIDRUG TRANSPORTER MFSC"/>
    <property type="match status" value="1"/>
</dbReference>
<dbReference type="CDD" id="cd06174">
    <property type="entry name" value="MFS"/>
    <property type="match status" value="1"/>
</dbReference>
<keyword evidence="3 6" id="KW-0812">Transmembrane</keyword>
<reference evidence="7 8" key="1">
    <citation type="submission" date="2023-11" db="EMBL/GenBank/DDBJ databases">
        <title>Paucibacter sp. nov., isolated from fresh soil in Korea.</title>
        <authorList>
            <person name="Le N.T.T."/>
        </authorList>
    </citation>
    <scope>NUCLEOTIDE SEQUENCE [LARGE SCALE GENOMIC DNA]</scope>
    <source>
        <strain evidence="7 8">R3-3</strain>
    </source>
</reference>
<proteinExistence type="predicted"/>
<gene>
    <name evidence="7" type="ORF">SNE35_31370</name>
</gene>
<comment type="caution">
    <text evidence="7">The sequence shown here is derived from an EMBL/GenBank/DDBJ whole genome shotgun (WGS) entry which is preliminary data.</text>
</comment>
<feature type="transmembrane region" description="Helical" evidence="6">
    <location>
        <begin position="12"/>
        <end position="32"/>
    </location>
</feature>
<dbReference type="Gene3D" id="1.20.1250.20">
    <property type="entry name" value="MFS general substrate transporter like domains"/>
    <property type="match status" value="1"/>
</dbReference>
<evidence type="ECO:0000256" key="2">
    <source>
        <dbReference type="ARBA" id="ARBA00022448"/>
    </source>
</evidence>
<keyword evidence="8" id="KW-1185">Reference proteome</keyword>
<feature type="transmembrane region" description="Helical" evidence="6">
    <location>
        <begin position="402"/>
        <end position="422"/>
    </location>
</feature>
<dbReference type="Pfam" id="PF07690">
    <property type="entry name" value="MFS_1"/>
    <property type="match status" value="1"/>
</dbReference>
<evidence type="ECO:0000256" key="3">
    <source>
        <dbReference type="ARBA" id="ARBA00022692"/>
    </source>
</evidence>
<feature type="transmembrane region" description="Helical" evidence="6">
    <location>
        <begin position="167"/>
        <end position="186"/>
    </location>
</feature>
<evidence type="ECO:0000313" key="8">
    <source>
        <dbReference type="Proteomes" id="UP001285263"/>
    </source>
</evidence>
<dbReference type="SUPFAM" id="SSF103473">
    <property type="entry name" value="MFS general substrate transporter"/>
    <property type="match status" value="1"/>
</dbReference>
<evidence type="ECO:0000256" key="5">
    <source>
        <dbReference type="ARBA" id="ARBA00023136"/>
    </source>
</evidence>
<comment type="subcellular location">
    <subcellularLocation>
        <location evidence="1">Membrane</location>
        <topology evidence="1">Multi-pass membrane protein</topology>
    </subcellularLocation>
</comment>
<feature type="transmembrane region" description="Helical" evidence="6">
    <location>
        <begin position="103"/>
        <end position="124"/>
    </location>
</feature>
<dbReference type="InterPro" id="IPR011701">
    <property type="entry name" value="MFS"/>
</dbReference>
<evidence type="ECO:0000256" key="4">
    <source>
        <dbReference type="ARBA" id="ARBA00022989"/>
    </source>
</evidence>
<feature type="transmembrane region" description="Helical" evidence="6">
    <location>
        <begin position="483"/>
        <end position="503"/>
    </location>
</feature>
<feature type="transmembrane region" description="Helical" evidence="6">
    <location>
        <begin position="302"/>
        <end position="321"/>
    </location>
</feature>
<organism evidence="7 8">
    <name type="scientific">Roseateles agri</name>
    <dbReference type="NCBI Taxonomy" id="3098619"/>
    <lineage>
        <taxon>Bacteria</taxon>
        <taxon>Pseudomonadati</taxon>
        <taxon>Pseudomonadota</taxon>
        <taxon>Betaproteobacteria</taxon>
        <taxon>Burkholderiales</taxon>
        <taxon>Sphaerotilaceae</taxon>
        <taxon>Roseateles</taxon>
    </lineage>
</organism>
<feature type="transmembrane region" description="Helical" evidence="6">
    <location>
        <begin position="266"/>
        <end position="282"/>
    </location>
</feature>
<feature type="transmembrane region" description="Helical" evidence="6">
    <location>
        <begin position="52"/>
        <end position="70"/>
    </location>
</feature>
<dbReference type="InterPro" id="IPR036259">
    <property type="entry name" value="MFS_trans_sf"/>
</dbReference>
<feature type="transmembrane region" description="Helical" evidence="6">
    <location>
        <begin position="228"/>
        <end position="246"/>
    </location>
</feature>
<accession>A0ABU5DU04</accession>
<feature type="transmembrane region" description="Helical" evidence="6">
    <location>
        <begin position="136"/>
        <end position="155"/>
    </location>
</feature>
<dbReference type="PANTHER" id="PTHR42718:SF9">
    <property type="entry name" value="MAJOR FACILITATOR SUPERFAMILY MULTIDRUG TRANSPORTER MFSC"/>
    <property type="match status" value="1"/>
</dbReference>
<feature type="transmembrane region" description="Helical" evidence="6">
    <location>
        <begin position="333"/>
        <end position="349"/>
    </location>
</feature>